<reference evidence="1" key="1">
    <citation type="journal article" date="2020" name="Stud. Mycol.">
        <title>101 Dothideomycetes genomes: a test case for predicting lifestyles and emergence of pathogens.</title>
        <authorList>
            <person name="Haridas S."/>
            <person name="Albert R."/>
            <person name="Binder M."/>
            <person name="Bloem J."/>
            <person name="Labutti K."/>
            <person name="Salamov A."/>
            <person name="Andreopoulos B."/>
            <person name="Baker S."/>
            <person name="Barry K."/>
            <person name="Bills G."/>
            <person name="Bluhm B."/>
            <person name="Cannon C."/>
            <person name="Castanera R."/>
            <person name="Culley D."/>
            <person name="Daum C."/>
            <person name="Ezra D."/>
            <person name="Gonzalez J."/>
            <person name="Henrissat B."/>
            <person name="Kuo A."/>
            <person name="Liang C."/>
            <person name="Lipzen A."/>
            <person name="Lutzoni F."/>
            <person name="Magnuson J."/>
            <person name="Mondo S."/>
            <person name="Nolan M."/>
            <person name="Ohm R."/>
            <person name="Pangilinan J."/>
            <person name="Park H.-J."/>
            <person name="Ramirez L."/>
            <person name="Alfaro M."/>
            <person name="Sun H."/>
            <person name="Tritt A."/>
            <person name="Yoshinaga Y."/>
            <person name="Zwiers L.-H."/>
            <person name="Turgeon B."/>
            <person name="Goodwin S."/>
            <person name="Spatafora J."/>
            <person name="Crous P."/>
            <person name="Grigoriev I."/>
        </authorList>
    </citation>
    <scope>NUCLEOTIDE SEQUENCE</scope>
    <source>
        <strain evidence="1">CBS 113979</strain>
    </source>
</reference>
<dbReference type="EMBL" id="ML977157">
    <property type="protein sequence ID" value="KAF1986394.1"/>
    <property type="molecule type" value="Genomic_DNA"/>
</dbReference>
<evidence type="ECO:0000313" key="1">
    <source>
        <dbReference type="EMBL" id="KAF1986394.1"/>
    </source>
</evidence>
<protein>
    <submittedName>
        <fullName evidence="1">Uncharacterized protein</fullName>
    </submittedName>
</protein>
<evidence type="ECO:0000313" key="2">
    <source>
        <dbReference type="Proteomes" id="UP000800041"/>
    </source>
</evidence>
<accession>A0A6G1H004</accession>
<sequence>MRVSPCLVAGAIFDSSFVSARPHIPDALKADVGSGIASPASKISSAGAVSTTNTNAAPAGVDKSLAHHFPDRDLAKRQVPLGFDIAVVAVLSGFVSRVVASLANAFGDNRTWKYTDTDPNPEWEDEDGNIVERHMMSMLANITAAMNTFRTDDPWKELDAGITSLLAAASDAIDRAPGLDDNQKDLVKQHLASPSSIVNGGEASNTDHEKLEKRFLPLFWFLGELAQFGDDDSDKRMVNLTTTGDAEPKELEKRILPLLAFLGTLWATGTFGGDDDWDKRMVNLTKTGDAEPMELEKRFIFRDMLDLFSGWLNNDGNRVKAERDISSMLDSAATDDSNHPQKNLEKRLLPEIAPTPSVRRSLEAEGDAVTEAFSAKNATATTGNGTVTHGFFAGPFMQSLLQHLLSPILRILDHVPLHYNGTAHTISLTKPFPALSLPLPHHKAPVPSSSAVAPRWLGLTVPEVEMTRGLRVGRSEPVARGSQFCLSNTEGRTCVMPEVEKSEPVPRGSQLCVPTTEGKACIVPEVERSDPVPRGSHICLPASTDDVCIVPDLKKYEPILKDGHLCLPTKDGKDCDPFLNGDGEK</sequence>
<gene>
    <name evidence="1" type="ORF">K402DRAFT_463681</name>
</gene>
<proteinExistence type="predicted"/>
<name>A0A6G1H004_9PEZI</name>
<keyword evidence="2" id="KW-1185">Reference proteome</keyword>
<dbReference type="AlphaFoldDB" id="A0A6G1H004"/>
<dbReference type="Proteomes" id="UP000800041">
    <property type="component" value="Unassembled WGS sequence"/>
</dbReference>
<organism evidence="1 2">
    <name type="scientific">Aulographum hederae CBS 113979</name>
    <dbReference type="NCBI Taxonomy" id="1176131"/>
    <lineage>
        <taxon>Eukaryota</taxon>
        <taxon>Fungi</taxon>
        <taxon>Dikarya</taxon>
        <taxon>Ascomycota</taxon>
        <taxon>Pezizomycotina</taxon>
        <taxon>Dothideomycetes</taxon>
        <taxon>Pleosporomycetidae</taxon>
        <taxon>Aulographales</taxon>
        <taxon>Aulographaceae</taxon>
    </lineage>
</organism>